<organism evidence="1 2">
    <name type="scientific">Diphasiastrum complanatum</name>
    <name type="common">Issler's clubmoss</name>
    <name type="synonym">Lycopodium complanatum</name>
    <dbReference type="NCBI Taxonomy" id="34168"/>
    <lineage>
        <taxon>Eukaryota</taxon>
        <taxon>Viridiplantae</taxon>
        <taxon>Streptophyta</taxon>
        <taxon>Embryophyta</taxon>
        <taxon>Tracheophyta</taxon>
        <taxon>Lycopodiopsida</taxon>
        <taxon>Lycopodiales</taxon>
        <taxon>Lycopodiaceae</taxon>
        <taxon>Lycopodioideae</taxon>
        <taxon>Diphasiastrum</taxon>
    </lineage>
</organism>
<name>A0ACC2C4G9_DIPCM</name>
<reference evidence="2" key="1">
    <citation type="journal article" date="2024" name="Proc. Natl. Acad. Sci. U.S.A.">
        <title>Extraordinary preservation of gene collinearity over three hundred million years revealed in homosporous lycophytes.</title>
        <authorList>
            <person name="Li C."/>
            <person name="Wickell D."/>
            <person name="Kuo L.Y."/>
            <person name="Chen X."/>
            <person name="Nie B."/>
            <person name="Liao X."/>
            <person name="Peng D."/>
            <person name="Ji J."/>
            <person name="Jenkins J."/>
            <person name="Williams M."/>
            <person name="Shu S."/>
            <person name="Plott C."/>
            <person name="Barry K."/>
            <person name="Rajasekar S."/>
            <person name="Grimwood J."/>
            <person name="Han X."/>
            <person name="Sun S."/>
            <person name="Hou Z."/>
            <person name="He W."/>
            <person name="Dai G."/>
            <person name="Sun C."/>
            <person name="Schmutz J."/>
            <person name="Leebens-Mack J.H."/>
            <person name="Li F.W."/>
            <person name="Wang L."/>
        </authorList>
    </citation>
    <scope>NUCLEOTIDE SEQUENCE [LARGE SCALE GENOMIC DNA]</scope>
    <source>
        <strain evidence="2">cv. PW_Plant_1</strain>
    </source>
</reference>
<protein>
    <submittedName>
        <fullName evidence="1">Uncharacterized protein</fullName>
    </submittedName>
</protein>
<keyword evidence="2" id="KW-1185">Reference proteome</keyword>
<proteinExistence type="predicted"/>
<dbReference type="EMBL" id="CM055103">
    <property type="protein sequence ID" value="KAJ7536928.1"/>
    <property type="molecule type" value="Genomic_DNA"/>
</dbReference>
<evidence type="ECO:0000313" key="1">
    <source>
        <dbReference type="EMBL" id="KAJ7536928.1"/>
    </source>
</evidence>
<accession>A0ACC2C4G9</accession>
<sequence>MDMRAAEIGWQKCRRSTSLPVFEPGPIPPLQPVDEYGFIMSDSNSMAEIPGRCATRNDHDREERKLQKWHAMIGDGGADWKAYLRRKPQVVKCRIRQGIPNCLRGLVWQLISGSRNLVLLNQGVYEKLHSLECSSSEFEIMRDISRTFPSHVFYQQMHGPGQRSLYNVLRAYSIYDRKVGYVQGMGFLAGVLLLYMSEEDAFWLLVALLKGVAHAPMEGLYLAGLPLLQQSFFQFERLVHERLPKLGSHFDQEAIYPSMYASQWFITAFSCSFPFSLSLRIWDVLLFEGITIIFKVGLALLKYCHNDLVQLPFEKLVYALRNFPEDVMRPKILLPVAYSIKISTRLEELRHEYCSTKNMQPQVQHSSLNTKERGPVKRPFKKLVNFKRPGFLKLRCS</sequence>
<evidence type="ECO:0000313" key="2">
    <source>
        <dbReference type="Proteomes" id="UP001162992"/>
    </source>
</evidence>
<dbReference type="Proteomes" id="UP001162992">
    <property type="component" value="Chromosome 12"/>
</dbReference>
<gene>
    <name evidence="1" type="ORF">O6H91_12G088700</name>
</gene>
<comment type="caution">
    <text evidence="1">The sequence shown here is derived from an EMBL/GenBank/DDBJ whole genome shotgun (WGS) entry which is preliminary data.</text>
</comment>